<evidence type="ECO:0000313" key="2">
    <source>
        <dbReference type="EMBL" id="CAF1497984.1"/>
    </source>
</evidence>
<gene>
    <name evidence="2" type="ORF">XAT740_LOCUS39484</name>
</gene>
<protein>
    <submittedName>
        <fullName evidence="2">Uncharacterized protein</fullName>
    </submittedName>
</protein>
<proteinExistence type="predicted"/>
<evidence type="ECO:0000313" key="3">
    <source>
        <dbReference type="Proteomes" id="UP000663828"/>
    </source>
</evidence>
<comment type="caution">
    <text evidence="2">The sequence shown here is derived from an EMBL/GenBank/DDBJ whole genome shotgun (WGS) entry which is preliminary data.</text>
</comment>
<dbReference type="Proteomes" id="UP000663828">
    <property type="component" value="Unassembled WGS sequence"/>
</dbReference>
<sequence>MTFILIFVTIFNWIWILESVTAPNLIDFQLRSSPNHAELLNCVGKLNEKLAKLGVKNILLQANRQGTKSTNAKTCNPNATLKRNLTSVSYCFNPSDSSTIGGNVEWMPQGVTTVADARSTQLWNTKRAILITWYDKKSEKPTNTDADQIKGARVTFFDPETSKYQHVLLVYPYLNNKGEITYMSLRTIQKDGYDSLHAGGIVWYDNYLYVADTARGFRIFDMRQIFDLNKTTNGDTNNKYLIGFQNGKFYAHGYRYIMPQINDWSNIIPRNSSMTCRVNAGSPTFSFVSLDRTDSDHLISGEFCADKTANGDLEKSGRVARWPLDKQTGQPKLTNGIWKADSAYRLPISNIQGAVSFENKWYLSRSQGAKNGFLYKTKSINSTTGILQIENSYYSSVGPEDLSHWPTIDGKAGGLWTVSEHAGKRLLYVCNIDQLNNSNQFGNICGERNSFF</sequence>
<name>A0A815T3S9_ADIRI</name>
<keyword evidence="1" id="KW-0732">Signal</keyword>
<feature type="chain" id="PRO_5032828256" evidence="1">
    <location>
        <begin position="20"/>
        <end position="452"/>
    </location>
</feature>
<organism evidence="2 3">
    <name type="scientific">Adineta ricciae</name>
    <name type="common">Rotifer</name>
    <dbReference type="NCBI Taxonomy" id="249248"/>
    <lineage>
        <taxon>Eukaryota</taxon>
        <taxon>Metazoa</taxon>
        <taxon>Spiralia</taxon>
        <taxon>Gnathifera</taxon>
        <taxon>Rotifera</taxon>
        <taxon>Eurotatoria</taxon>
        <taxon>Bdelloidea</taxon>
        <taxon>Adinetida</taxon>
        <taxon>Adinetidae</taxon>
        <taxon>Adineta</taxon>
    </lineage>
</organism>
<dbReference type="EMBL" id="CAJNOR010004381">
    <property type="protein sequence ID" value="CAF1497984.1"/>
    <property type="molecule type" value="Genomic_DNA"/>
</dbReference>
<dbReference type="AlphaFoldDB" id="A0A815T3S9"/>
<evidence type="ECO:0000256" key="1">
    <source>
        <dbReference type="SAM" id="SignalP"/>
    </source>
</evidence>
<keyword evidence="3" id="KW-1185">Reference proteome</keyword>
<accession>A0A815T3S9</accession>
<reference evidence="2" key="1">
    <citation type="submission" date="2021-02" db="EMBL/GenBank/DDBJ databases">
        <authorList>
            <person name="Nowell W R."/>
        </authorList>
    </citation>
    <scope>NUCLEOTIDE SEQUENCE</scope>
</reference>
<feature type="signal peptide" evidence="1">
    <location>
        <begin position="1"/>
        <end position="19"/>
    </location>
</feature>